<dbReference type="EMBL" id="BJNF01000042">
    <property type="protein sequence ID" value="GEC15820.1"/>
    <property type="molecule type" value="Genomic_DNA"/>
</dbReference>
<reference evidence="1 2" key="1">
    <citation type="submission" date="2019-06" db="EMBL/GenBank/DDBJ databases">
        <title>Whole genome shotgun sequence of Nitrobacter winogradskyi NBRC 14297.</title>
        <authorList>
            <person name="Hosoyama A."/>
            <person name="Uohara A."/>
            <person name="Ohji S."/>
            <person name="Ichikawa N."/>
        </authorList>
    </citation>
    <scope>NUCLEOTIDE SEQUENCE [LARGE SCALE GENOMIC DNA]</scope>
    <source>
        <strain evidence="1 2">NBRC 14297</strain>
    </source>
</reference>
<gene>
    <name evidence="1" type="ORF">NWI01_17120</name>
</gene>
<evidence type="ECO:0000313" key="2">
    <source>
        <dbReference type="Proteomes" id="UP000318825"/>
    </source>
</evidence>
<proteinExistence type="predicted"/>
<comment type="caution">
    <text evidence="1">The sequence shown here is derived from an EMBL/GenBank/DDBJ whole genome shotgun (WGS) entry which is preliminary data.</text>
</comment>
<evidence type="ECO:0000313" key="1">
    <source>
        <dbReference type="EMBL" id="GEC15820.1"/>
    </source>
</evidence>
<protein>
    <submittedName>
        <fullName evidence="1">Uncharacterized protein</fullName>
    </submittedName>
</protein>
<dbReference type="Proteomes" id="UP000318825">
    <property type="component" value="Unassembled WGS sequence"/>
</dbReference>
<sequence>MERQMALAHKRDDEMVLDIDELRGAGPGRLERALVPHRLQADTGVLKLGQSREIRCGRLLLGRADRLDICETAFELVGDRNSRYLGES</sequence>
<name>A0A4Y3WCQ3_NITWI</name>
<dbReference type="AlphaFoldDB" id="A0A4Y3WCQ3"/>
<accession>A0A4Y3WCQ3</accession>
<organism evidence="1 2">
    <name type="scientific">Nitrobacter winogradskyi</name>
    <name type="common">Nitrobacter agilis</name>
    <dbReference type="NCBI Taxonomy" id="913"/>
    <lineage>
        <taxon>Bacteria</taxon>
        <taxon>Pseudomonadati</taxon>
        <taxon>Pseudomonadota</taxon>
        <taxon>Alphaproteobacteria</taxon>
        <taxon>Hyphomicrobiales</taxon>
        <taxon>Nitrobacteraceae</taxon>
        <taxon>Nitrobacter</taxon>
    </lineage>
</organism>